<evidence type="ECO:0000256" key="3">
    <source>
        <dbReference type="SAM" id="MobiDB-lite"/>
    </source>
</evidence>
<dbReference type="GO" id="GO:0006396">
    <property type="term" value="P:RNA processing"/>
    <property type="evidence" value="ECO:0007669"/>
    <property type="project" value="TreeGrafter"/>
</dbReference>
<dbReference type="GO" id="GO:0005730">
    <property type="term" value="C:nucleolus"/>
    <property type="evidence" value="ECO:0007669"/>
    <property type="project" value="UniProtKB-SubCell"/>
</dbReference>
<dbReference type="GO" id="GO:0003723">
    <property type="term" value="F:RNA binding"/>
    <property type="evidence" value="ECO:0007669"/>
    <property type="project" value="TreeGrafter"/>
</dbReference>
<keyword evidence="6" id="KW-1185">Reference proteome</keyword>
<dbReference type="InterPro" id="IPR014810">
    <property type="entry name" value="Fcf2_C"/>
</dbReference>
<protein>
    <recommendedName>
        <fullName evidence="4">Fcf2 pre-rRNA processing C-terminal domain-containing protein</fullName>
    </recommendedName>
</protein>
<organism evidence="5 6">
    <name type="scientific">Scheffersomyces spartinae</name>
    <dbReference type="NCBI Taxonomy" id="45513"/>
    <lineage>
        <taxon>Eukaryota</taxon>
        <taxon>Fungi</taxon>
        <taxon>Dikarya</taxon>
        <taxon>Ascomycota</taxon>
        <taxon>Saccharomycotina</taxon>
        <taxon>Pichiomycetes</taxon>
        <taxon>Debaryomycetaceae</taxon>
        <taxon>Scheffersomyces</taxon>
    </lineage>
</organism>
<keyword evidence="2" id="KW-0539">Nucleus</keyword>
<accession>A0A9P7VEX9</accession>
<gene>
    <name evidence="5" type="ORF">KQ657_000007</name>
</gene>
<dbReference type="PANTHER" id="PTHR21686">
    <property type="entry name" value="DEOXYNUCLEOTIDYLTRANSFERASE TERMINAL-INTERACTING PROTEIN 2"/>
    <property type="match status" value="1"/>
</dbReference>
<feature type="domain" description="Fcf2 pre-rRNA processing C-terminal" evidence="4">
    <location>
        <begin position="110"/>
        <end position="201"/>
    </location>
</feature>
<dbReference type="Proteomes" id="UP000790833">
    <property type="component" value="Unassembled WGS sequence"/>
</dbReference>
<evidence type="ECO:0000313" key="6">
    <source>
        <dbReference type="Proteomes" id="UP000790833"/>
    </source>
</evidence>
<feature type="compositionally biased region" description="Polar residues" evidence="3">
    <location>
        <begin position="43"/>
        <end position="63"/>
    </location>
</feature>
<dbReference type="InterPro" id="IPR039883">
    <property type="entry name" value="Fcf2/DNTTIP2"/>
</dbReference>
<evidence type="ECO:0000256" key="1">
    <source>
        <dbReference type="ARBA" id="ARBA00004604"/>
    </source>
</evidence>
<comment type="subcellular location">
    <subcellularLocation>
        <location evidence="1">Nucleus</location>
        <location evidence="1">Nucleolus</location>
    </subcellularLocation>
</comment>
<dbReference type="RefSeq" id="XP_043051546.1">
    <property type="nucleotide sequence ID" value="XM_043190869.1"/>
</dbReference>
<feature type="compositionally biased region" description="Polar residues" evidence="3">
    <location>
        <begin position="1"/>
        <end position="14"/>
    </location>
</feature>
<evidence type="ECO:0000259" key="4">
    <source>
        <dbReference type="Pfam" id="PF08698"/>
    </source>
</evidence>
<reference evidence="5" key="1">
    <citation type="submission" date="2021-03" db="EMBL/GenBank/DDBJ databases">
        <authorList>
            <person name="Palmer J.M."/>
        </authorList>
    </citation>
    <scope>NUCLEOTIDE SEQUENCE</scope>
    <source>
        <strain evidence="5">ARV_011</strain>
    </source>
</reference>
<name>A0A9P7VEX9_9ASCO</name>
<evidence type="ECO:0000313" key="5">
    <source>
        <dbReference type="EMBL" id="KAG7196001.1"/>
    </source>
</evidence>
<proteinExistence type="predicted"/>
<feature type="region of interest" description="Disordered" evidence="3">
    <location>
        <begin position="1"/>
        <end position="63"/>
    </location>
</feature>
<sequence>MGSPATSETGTDSLVSEYRDDEEQQSVTLEGLFGQLSRESHRINQNGSSQSPENSFSRIQNSISKLPKLESQLENKLTQELNKKLASASKRDIVRINDPISSKKIDTTIKEDSGSKWFNMPQPEMTAEIKRDLKIIQQRAALDPKRHYKRDKWQVPKYLQMGTVVGGPTDHFNKLTRKQRGTTLAEELLHDDTTTKYFKRKYLEIQVKKTSGRKAHYKKVKEMRKKY</sequence>
<dbReference type="PANTHER" id="PTHR21686:SF12">
    <property type="entry name" value="DEOXYNUCLEOTIDYLTRANSFERASE TERMINAL-INTERACTING PROTEIN 2"/>
    <property type="match status" value="1"/>
</dbReference>
<dbReference type="Pfam" id="PF08698">
    <property type="entry name" value="Fcf2"/>
    <property type="match status" value="1"/>
</dbReference>
<dbReference type="GeneID" id="66113381"/>
<evidence type="ECO:0000256" key="2">
    <source>
        <dbReference type="ARBA" id="ARBA00023242"/>
    </source>
</evidence>
<comment type="caution">
    <text evidence="5">The sequence shown here is derived from an EMBL/GenBank/DDBJ whole genome shotgun (WGS) entry which is preliminary data.</text>
</comment>
<dbReference type="OrthoDB" id="427886at2759"/>
<dbReference type="AlphaFoldDB" id="A0A9P7VEX9"/>
<dbReference type="EMBL" id="JAHMUF010000001">
    <property type="protein sequence ID" value="KAG7196001.1"/>
    <property type="molecule type" value="Genomic_DNA"/>
</dbReference>